<proteinExistence type="predicted"/>
<accession>A0A811YJX8</accession>
<comment type="caution">
    <text evidence="1">The sequence shown here is derived from an EMBL/GenBank/DDBJ whole genome shotgun (WGS) entry which is preliminary data.</text>
</comment>
<evidence type="ECO:0000313" key="1">
    <source>
        <dbReference type="EMBL" id="CAD7676623.1"/>
    </source>
</evidence>
<gene>
    <name evidence="1" type="ORF">NYPRO_LOCUS9418</name>
</gene>
<reference evidence="1" key="1">
    <citation type="submission" date="2020-12" db="EMBL/GenBank/DDBJ databases">
        <authorList>
            <consortium name="Molecular Ecology Group"/>
        </authorList>
    </citation>
    <scope>NUCLEOTIDE SEQUENCE</scope>
    <source>
        <strain evidence="1">TBG_1078</strain>
    </source>
</reference>
<keyword evidence="2" id="KW-1185">Reference proteome</keyword>
<name>A0A811YJX8_NYCPR</name>
<evidence type="ECO:0000313" key="2">
    <source>
        <dbReference type="Proteomes" id="UP000645828"/>
    </source>
</evidence>
<dbReference type="EMBL" id="CAJHUB010000677">
    <property type="protein sequence ID" value="CAD7676623.1"/>
    <property type="molecule type" value="Genomic_DNA"/>
</dbReference>
<dbReference type="AlphaFoldDB" id="A0A811YJX8"/>
<protein>
    <submittedName>
        <fullName evidence="1">(raccoon dog) hypothetical protein</fullName>
    </submittedName>
</protein>
<organism evidence="1 2">
    <name type="scientific">Nyctereutes procyonoides</name>
    <name type="common">Raccoon dog</name>
    <name type="synonym">Canis procyonoides</name>
    <dbReference type="NCBI Taxonomy" id="34880"/>
    <lineage>
        <taxon>Eukaryota</taxon>
        <taxon>Metazoa</taxon>
        <taxon>Chordata</taxon>
        <taxon>Craniata</taxon>
        <taxon>Vertebrata</taxon>
        <taxon>Euteleostomi</taxon>
        <taxon>Mammalia</taxon>
        <taxon>Eutheria</taxon>
        <taxon>Laurasiatheria</taxon>
        <taxon>Carnivora</taxon>
        <taxon>Caniformia</taxon>
        <taxon>Canidae</taxon>
        <taxon>Nyctereutes</taxon>
    </lineage>
</organism>
<dbReference type="Proteomes" id="UP000645828">
    <property type="component" value="Unassembled WGS sequence"/>
</dbReference>
<sequence>MWFEMLPGIDVMAMRLLIPSIATEKRFANYSCQWSLMENGAGLENIDQRSIFLIDEK</sequence>